<evidence type="ECO:0000313" key="2">
    <source>
        <dbReference type="EMBL" id="QEX18561.1"/>
    </source>
</evidence>
<feature type="compositionally biased region" description="Gly residues" evidence="1">
    <location>
        <begin position="90"/>
        <end position="109"/>
    </location>
</feature>
<sequence>MSAPARGLFEILAPQGKAIARPRNASREGPRHAHAARLLAARGRHGDTLLAHITPLEAVILQLLGGSGTINPKTGLPEFWGLGGGVASGGHGDAGDGTGGASRGNGDGGKGSRNDSKQGTAAKNAQQGHLGAGYGSGSQTGISQGDIDKMVTGPSYRTAGGPTVKRGVTGDASLGHTPDQRGFRDVLGDILGGAWRGSQIGGTIGSFGGPAGSLIGTGGGAIVGGIHGAINGSDPAGVTRGQNAGAPEKGANGSDTGSNQGGLGANGGRGDSGGLPIPHTAIAQNAQQANAGGGLLAVLNPAAPTTVSTTPTLPVGLLQYLAQNAGLLQGLTANTRFGPGTVAPVHYGQPFA</sequence>
<dbReference type="KEGG" id="htq:FRZ44_38680"/>
<dbReference type="Proteomes" id="UP000326202">
    <property type="component" value="Chromosome"/>
</dbReference>
<dbReference type="AlphaFoldDB" id="A0A5J6MMY7"/>
<name>A0A5J6MMY7_9PROT</name>
<proteinExistence type="predicted"/>
<evidence type="ECO:0000256" key="1">
    <source>
        <dbReference type="SAM" id="MobiDB-lite"/>
    </source>
</evidence>
<dbReference type="RefSeq" id="WP_151178707.1">
    <property type="nucleotide sequence ID" value="NZ_CP042906.1"/>
</dbReference>
<evidence type="ECO:0000313" key="3">
    <source>
        <dbReference type="Proteomes" id="UP000326202"/>
    </source>
</evidence>
<feature type="compositionally biased region" description="Gly residues" evidence="1">
    <location>
        <begin position="259"/>
        <end position="273"/>
    </location>
</feature>
<dbReference type="EMBL" id="CP042906">
    <property type="protein sequence ID" value="QEX18561.1"/>
    <property type="molecule type" value="Genomic_DNA"/>
</dbReference>
<protein>
    <submittedName>
        <fullName evidence="2">Uncharacterized protein</fullName>
    </submittedName>
</protein>
<gene>
    <name evidence="2" type="ORF">FRZ44_38680</name>
</gene>
<reference evidence="2 3" key="1">
    <citation type="submission" date="2019-08" db="EMBL/GenBank/DDBJ databases">
        <title>Hyperibacter terrae gen. nov., sp. nov. and Hyperibacter viscosus sp. nov., two new members in the family Rhodospirillaceae isolated from the rhizosphere of Hypericum perforatum.</title>
        <authorList>
            <person name="Noviana Z."/>
        </authorList>
    </citation>
    <scope>NUCLEOTIDE SEQUENCE [LARGE SCALE GENOMIC DNA]</scope>
    <source>
        <strain evidence="2 3">R5913</strain>
    </source>
</reference>
<feature type="region of interest" description="Disordered" evidence="1">
    <location>
        <begin position="234"/>
        <end position="278"/>
    </location>
</feature>
<keyword evidence="3" id="KW-1185">Reference proteome</keyword>
<feature type="region of interest" description="Disordered" evidence="1">
    <location>
        <begin position="90"/>
        <end position="180"/>
    </location>
</feature>
<feature type="compositionally biased region" description="Polar residues" evidence="1">
    <location>
        <begin position="117"/>
        <end position="127"/>
    </location>
</feature>
<dbReference type="OrthoDB" id="7366928at2"/>
<accession>A0A5J6MMY7</accession>
<organism evidence="2 3">
    <name type="scientific">Hypericibacter terrae</name>
    <dbReference type="NCBI Taxonomy" id="2602015"/>
    <lineage>
        <taxon>Bacteria</taxon>
        <taxon>Pseudomonadati</taxon>
        <taxon>Pseudomonadota</taxon>
        <taxon>Alphaproteobacteria</taxon>
        <taxon>Rhodospirillales</taxon>
        <taxon>Dongiaceae</taxon>
        <taxon>Hypericibacter</taxon>
    </lineage>
</organism>